<dbReference type="PANTHER" id="PTHR41533">
    <property type="entry name" value="L,D-TRANSPEPTIDASE HI_1667-RELATED"/>
    <property type="match status" value="1"/>
</dbReference>
<dbReference type="InterPro" id="IPR002477">
    <property type="entry name" value="Peptidoglycan-bd-like"/>
</dbReference>
<feature type="active site" description="Proton donor/acceptor" evidence="7">
    <location>
        <position position="481"/>
    </location>
</feature>
<dbReference type="InterPro" id="IPR038063">
    <property type="entry name" value="Transpep_catalytic_dom"/>
</dbReference>
<dbReference type="InterPro" id="IPR036366">
    <property type="entry name" value="PGBDSf"/>
</dbReference>
<keyword evidence="11" id="KW-1185">Reference proteome</keyword>
<dbReference type="eggNOG" id="COG2989">
    <property type="taxonomic scope" value="Bacteria"/>
</dbReference>
<dbReference type="HOGENOM" id="CLU_020360_3_4_6"/>
<keyword evidence="6 7" id="KW-0961">Cell wall biogenesis/degradation</keyword>
<dbReference type="GO" id="GO:0071555">
    <property type="term" value="P:cell wall organization"/>
    <property type="evidence" value="ECO:0007669"/>
    <property type="project" value="UniProtKB-UniRule"/>
</dbReference>
<dbReference type="Pfam" id="PF03734">
    <property type="entry name" value="YkuD"/>
    <property type="match status" value="1"/>
</dbReference>
<dbReference type="PANTHER" id="PTHR41533:SF2">
    <property type="entry name" value="BLR7131 PROTEIN"/>
    <property type="match status" value="1"/>
</dbReference>
<evidence type="ECO:0000256" key="2">
    <source>
        <dbReference type="ARBA" id="ARBA00005992"/>
    </source>
</evidence>
<protein>
    <recommendedName>
        <fullName evidence="9">L,D-TPase catalytic domain-containing protein</fullName>
    </recommendedName>
</protein>
<keyword evidence="3" id="KW-0808">Transferase</keyword>
<evidence type="ECO:0000256" key="8">
    <source>
        <dbReference type="SAM" id="MobiDB-lite"/>
    </source>
</evidence>
<dbReference type="PROSITE" id="PS52029">
    <property type="entry name" value="LD_TPASE"/>
    <property type="match status" value="1"/>
</dbReference>
<feature type="active site" description="Nucleophile" evidence="7">
    <location>
        <position position="500"/>
    </location>
</feature>
<evidence type="ECO:0000256" key="4">
    <source>
        <dbReference type="ARBA" id="ARBA00022960"/>
    </source>
</evidence>
<gene>
    <name evidence="10" type="ORF">Metal_3055</name>
</gene>
<proteinExistence type="inferred from homology"/>
<dbReference type="AlphaFoldDB" id="H8GN21"/>
<dbReference type="GO" id="GO:0016740">
    <property type="term" value="F:transferase activity"/>
    <property type="evidence" value="ECO:0007669"/>
    <property type="project" value="UniProtKB-KW"/>
</dbReference>
<dbReference type="InterPro" id="IPR045380">
    <property type="entry name" value="LD_TPept_scaffold_dom"/>
</dbReference>
<keyword evidence="4 7" id="KW-0133">Cell shape</keyword>
<dbReference type="Proteomes" id="UP000005090">
    <property type="component" value="Chromosome"/>
</dbReference>
<reference evidence="10 11" key="1">
    <citation type="journal article" date="2013" name="Genome Announc.">
        <title>Genome Sequence of the Obligate Gammaproteobacterial Methanotroph Methylomicrobium album Strain BG8.</title>
        <authorList>
            <person name="Kits K.D."/>
            <person name="Kalyuzhnaya M.G."/>
            <person name="Klotz M.G."/>
            <person name="Jetten M.S."/>
            <person name="Op den Camp H.J."/>
            <person name="Vuilleumier S."/>
            <person name="Bringel F."/>
            <person name="Dispirito A.A."/>
            <person name="Murrell J.C."/>
            <person name="Bruce D."/>
            <person name="Cheng J.F."/>
            <person name="Copeland A."/>
            <person name="Goodwin L."/>
            <person name="Hauser L."/>
            <person name="Lajus A."/>
            <person name="Land M.L."/>
            <person name="Lapidus A."/>
            <person name="Lucas S."/>
            <person name="Medigue C."/>
            <person name="Pitluck S."/>
            <person name="Woyke T."/>
            <person name="Zeytun A."/>
            <person name="Stein L.Y."/>
        </authorList>
    </citation>
    <scope>NUCLEOTIDE SEQUENCE [LARGE SCALE GENOMIC DNA]</scope>
    <source>
        <strain evidence="10 11">BG8</strain>
    </source>
</reference>
<dbReference type="GO" id="GO:0004180">
    <property type="term" value="F:carboxypeptidase activity"/>
    <property type="evidence" value="ECO:0007669"/>
    <property type="project" value="UniProtKB-ARBA"/>
</dbReference>
<dbReference type="InterPro" id="IPR036365">
    <property type="entry name" value="PGBD-like_sf"/>
</dbReference>
<evidence type="ECO:0000313" key="10">
    <source>
        <dbReference type="EMBL" id="EIC30735.1"/>
    </source>
</evidence>
<evidence type="ECO:0000256" key="6">
    <source>
        <dbReference type="ARBA" id="ARBA00023316"/>
    </source>
</evidence>
<dbReference type="Gene3D" id="2.40.440.10">
    <property type="entry name" value="L,D-transpeptidase catalytic domain-like"/>
    <property type="match status" value="1"/>
</dbReference>
<feature type="domain" description="L,D-TPase catalytic" evidence="9">
    <location>
        <begin position="343"/>
        <end position="528"/>
    </location>
</feature>
<evidence type="ECO:0000256" key="1">
    <source>
        <dbReference type="ARBA" id="ARBA00004752"/>
    </source>
</evidence>
<dbReference type="Gene3D" id="1.10.101.10">
    <property type="entry name" value="PGBD-like superfamily/PGBD"/>
    <property type="match status" value="1"/>
</dbReference>
<evidence type="ECO:0000256" key="7">
    <source>
        <dbReference type="PROSITE-ProRule" id="PRU01373"/>
    </source>
</evidence>
<organism evidence="10 11">
    <name type="scientific">Methylomicrobium album BG8</name>
    <dbReference type="NCBI Taxonomy" id="686340"/>
    <lineage>
        <taxon>Bacteria</taxon>
        <taxon>Pseudomonadati</taxon>
        <taxon>Pseudomonadota</taxon>
        <taxon>Gammaproteobacteria</taxon>
        <taxon>Methylococcales</taxon>
        <taxon>Methylococcaceae</taxon>
        <taxon>Methylomicrobium</taxon>
    </lineage>
</organism>
<name>H8GN21_METAL</name>
<dbReference type="Pfam" id="PF20142">
    <property type="entry name" value="Scaffold"/>
    <property type="match status" value="1"/>
</dbReference>
<accession>H8GN21</accession>
<dbReference type="InterPro" id="IPR005490">
    <property type="entry name" value="LD_TPept_cat_dom"/>
</dbReference>
<dbReference type="GO" id="GO:0008360">
    <property type="term" value="P:regulation of cell shape"/>
    <property type="evidence" value="ECO:0007669"/>
    <property type="project" value="UniProtKB-UniRule"/>
</dbReference>
<dbReference type="InterPro" id="IPR052905">
    <property type="entry name" value="LD-transpeptidase_YkuD-like"/>
</dbReference>
<dbReference type="EMBL" id="CM001475">
    <property type="protein sequence ID" value="EIC30735.1"/>
    <property type="molecule type" value="Genomic_DNA"/>
</dbReference>
<dbReference type="Pfam" id="PF01471">
    <property type="entry name" value="PG_binding_1"/>
    <property type="match status" value="1"/>
</dbReference>
<dbReference type="STRING" id="686340.Metal_3055"/>
<dbReference type="SUPFAM" id="SSF47090">
    <property type="entry name" value="PGBD-like"/>
    <property type="match status" value="1"/>
</dbReference>
<comment type="pathway">
    <text evidence="1 7">Cell wall biogenesis; peptidoglycan biosynthesis.</text>
</comment>
<evidence type="ECO:0000313" key="11">
    <source>
        <dbReference type="Proteomes" id="UP000005090"/>
    </source>
</evidence>
<evidence type="ECO:0000256" key="3">
    <source>
        <dbReference type="ARBA" id="ARBA00022679"/>
    </source>
</evidence>
<feature type="region of interest" description="Disordered" evidence="8">
    <location>
        <begin position="594"/>
        <end position="614"/>
    </location>
</feature>
<keyword evidence="5 7" id="KW-0573">Peptidoglycan synthesis</keyword>
<sequence length="614" mass="68594">MGLNRVAPAGRPLSTLKAPSSSSKRHYLARLLLCFSLGWPLPPLHAQEAPPPQTGIGKEIFTLIESKQHPDLVQTGFASRAEDMQTLYKAANYEPVWLNRNDAEVLIAETLDLLSNAASEGLNPQHYDAGKLKEMLPAALQLPPVAARKRAMFDTAVSLSLLRYLHDLHYGRVSPQGINFNLKLREKKLIDLPALILAARDRGRIAPLPAEVEPKLDQYRKLKQALTHYRELAARVAPLKLDVARSVHIGDKHPQLEELRRFLVQTGEIQAGADKVQTPASPVYDKELSEGVRHFQAHHGLTADGVLGRGTAAALGVPLSERVTQIELALERLRWLPEIGGGPYILVNIPAFQMWVYDDISKNEPSPLSMRVVVGQAMKTQTPVLMAEMRFIDFMPYWNVPYSITKNEIVPKLIANPAYLHSENLEIVAAFSDQAKPVPLNVDSLLMLKQGLLKIRQRPGKKNPLGKVKFMFPNKDDVYLHDTPSKSLFNRSTRDFSHGCVRIEKPQELAEFALRNQPEWTKENIQLAMQAPKMQRVMLKRSIPILFFYTTSFAEQNGEVAFYRDIYGHDTVLLEALKNSSDLSDQLLFVSQGTASPAHSNGRRLSEPAGSVGI</sequence>
<dbReference type="CDD" id="cd16913">
    <property type="entry name" value="YkuD_like"/>
    <property type="match status" value="1"/>
</dbReference>
<evidence type="ECO:0000259" key="9">
    <source>
        <dbReference type="PROSITE" id="PS52029"/>
    </source>
</evidence>
<evidence type="ECO:0000256" key="5">
    <source>
        <dbReference type="ARBA" id="ARBA00022984"/>
    </source>
</evidence>
<dbReference type="UniPathway" id="UPA00219"/>
<dbReference type="SUPFAM" id="SSF141523">
    <property type="entry name" value="L,D-transpeptidase catalytic domain-like"/>
    <property type="match status" value="1"/>
</dbReference>
<dbReference type="RefSeq" id="WP_005373528.1">
    <property type="nucleotide sequence ID" value="NZ_CM001475.1"/>
</dbReference>
<dbReference type="GO" id="GO:0009252">
    <property type="term" value="P:peptidoglycan biosynthetic process"/>
    <property type="evidence" value="ECO:0007669"/>
    <property type="project" value="UniProtKB-UniPathway"/>
</dbReference>
<comment type="similarity">
    <text evidence="2">Belongs to the YkuD family.</text>
</comment>